<gene>
    <name evidence="2" type="ORF">CVO76_04155</name>
</gene>
<name>A0A2L0UJ13_9MICC</name>
<feature type="transmembrane region" description="Helical" evidence="1">
    <location>
        <begin position="117"/>
        <end position="139"/>
    </location>
</feature>
<keyword evidence="1" id="KW-1133">Transmembrane helix</keyword>
<organism evidence="2 3">
    <name type="scientific">Arthrobacter agilis</name>
    <dbReference type="NCBI Taxonomy" id="37921"/>
    <lineage>
        <taxon>Bacteria</taxon>
        <taxon>Bacillati</taxon>
        <taxon>Actinomycetota</taxon>
        <taxon>Actinomycetes</taxon>
        <taxon>Micrococcales</taxon>
        <taxon>Micrococcaceae</taxon>
        <taxon>Arthrobacter</taxon>
    </lineage>
</organism>
<proteinExistence type="predicted"/>
<dbReference type="Proteomes" id="UP000239187">
    <property type="component" value="Chromosome"/>
</dbReference>
<evidence type="ECO:0000313" key="2">
    <source>
        <dbReference type="EMBL" id="AUZ89241.1"/>
    </source>
</evidence>
<sequence>MPAKGAGATDAADDARRTSRATGPGRLLIAVYGVFALAATARAAFQIATKFGEAPLAYLLSALAAVVYIVATVSLARPGARAFRVSVVAVTTELVGVVAVGLLSIVDAEAFPSETVWSAFGRGYGFVPLILPILGLLWLRRNGAGRTDD</sequence>
<evidence type="ECO:0000256" key="1">
    <source>
        <dbReference type="SAM" id="Phobius"/>
    </source>
</evidence>
<feature type="transmembrane region" description="Helical" evidence="1">
    <location>
        <begin position="57"/>
        <end position="76"/>
    </location>
</feature>
<feature type="transmembrane region" description="Helical" evidence="1">
    <location>
        <begin position="83"/>
        <end position="105"/>
    </location>
</feature>
<evidence type="ECO:0008006" key="4">
    <source>
        <dbReference type="Google" id="ProtNLM"/>
    </source>
</evidence>
<dbReference type="EMBL" id="CP024915">
    <property type="protein sequence ID" value="AUZ89241.1"/>
    <property type="molecule type" value="Genomic_DNA"/>
</dbReference>
<feature type="transmembrane region" description="Helical" evidence="1">
    <location>
        <begin position="27"/>
        <end position="45"/>
    </location>
</feature>
<keyword evidence="1" id="KW-0472">Membrane</keyword>
<dbReference type="AlphaFoldDB" id="A0A2L0UJ13"/>
<reference evidence="2 3" key="1">
    <citation type="submission" date="2017-11" db="EMBL/GenBank/DDBJ databases">
        <title>Draft genome of Arthrobacter agilis strain UMCV2, a plant growth-promoting rhizobacterium and biocontrol capacity of phytopathogenic fungi.</title>
        <authorList>
            <person name="Martinez-Camara R."/>
            <person name="Santoyo G."/>
            <person name="Moreno-Hagelsieb G."/>
            <person name="Valencia-Cantero E."/>
        </authorList>
    </citation>
    <scope>NUCLEOTIDE SEQUENCE [LARGE SCALE GENOMIC DNA]</scope>
    <source>
        <strain evidence="2 3">UMCV2</strain>
    </source>
</reference>
<evidence type="ECO:0000313" key="3">
    <source>
        <dbReference type="Proteomes" id="UP000239187"/>
    </source>
</evidence>
<keyword evidence="1" id="KW-0812">Transmembrane</keyword>
<accession>A0A2L0UJ13</accession>
<dbReference type="RefSeq" id="WP_208741696.1">
    <property type="nucleotide sequence ID" value="NZ_CP024915.1"/>
</dbReference>
<protein>
    <recommendedName>
        <fullName evidence="4">Integral membrane protein</fullName>
    </recommendedName>
</protein>